<feature type="transmembrane region" description="Helical" evidence="7">
    <location>
        <begin position="95"/>
        <end position="112"/>
    </location>
</feature>
<dbReference type="EMBL" id="JAPMSZ010000010">
    <property type="protein sequence ID" value="KAJ5086776.1"/>
    <property type="molecule type" value="Genomic_DNA"/>
</dbReference>
<evidence type="ECO:0000256" key="1">
    <source>
        <dbReference type="ARBA" id="ARBA00004141"/>
    </source>
</evidence>
<feature type="transmembrane region" description="Helical" evidence="7">
    <location>
        <begin position="242"/>
        <end position="264"/>
    </location>
</feature>
<dbReference type="RefSeq" id="XP_056508901.1">
    <property type="nucleotide sequence ID" value="XM_056658608.1"/>
</dbReference>
<sequence>MPLRGQQPRMLAVSIVLITIATLSAVLRLLSRRVVHVGLWWDDWCSLVALALSYALNIVQFVSIHCGLGQHTLDVPDPKGAMGCFLKGLYIIEPFYIVCMTSIKTTMVLLYWRLFNTSTSMRWALFLAVGMLVVWTICALFIGLFQCTPVARYWDKELPGHCLNGLLYFRAIAGTNLVTDIYILVLPLPIVWRLHRPMREKLALMLIFALGTFVSLVSIVRIVLLTSPDDPDPLYDSTPGTIWTAVETSIGVVSVNLPATAPLLRRYILRRPIPAPTTSATAKTAGFHTYAATNNNSSSSSKPSYPPPNRQRSAGNDPAATVPGRQDSLASLRPFGGDGSGVSTSSQQHILAPGEVEHGGIELGDWMSSSGQSYPAESGRRCD</sequence>
<evidence type="ECO:0000256" key="3">
    <source>
        <dbReference type="ARBA" id="ARBA00022989"/>
    </source>
</evidence>
<protein>
    <recommendedName>
        <fullName evidence="8">Rhodopsin domain-containing protein</fullName>
    </recommendedName>
</protein>
<comment type="similarity">
    <text evidence="5">Belongs to the SAT4 family.</text>
</comment>
<keyword evidence="2 7" id="KW-0812">Transmembrane</keyword>
<dbReference type="Proteomes" id="UP001141434">
    <property type="component" value="Unassembled WGS sequence"/>
</dbReference>
<dbReference type="GO" id="GO:0016020">
    <property type="term" value="C:membrane"/>
    <property type="evidence" value="ECO:0007669"/>
    <property type="project" value="UniProtKB-SubCell"/>
</dbReference>
<evidence type="ECO:0000313" key="10">
    <source>
        <dbReference type="Proteomes" id="UP001141434"/>
    </source>
</evidence>
<feature type="transmembrane region" description="Helical" evidence="7">
    <location>
        <begin position="124"/>
        <end position="145"/>
    </location>
</feature>
<reference evidence="9" key="1">
    <citation type="submission" date="2022-11" db="EMBL/GenBank/DDBJ databases">
        <authorList>
            <person name="Petersen C."/>
        </authorList>
    </citation>
    <scope>NUCLEOTIDE SEQUENCE</scope>
    <source>
        <strain evidence="9">IBT 34128</strain>
    </source>
</reference>
<evidence type="ECO:0000256" key="7">
    <source>
        <dbReference type="SAM" id="Phobius"/>
    </source>
</evidence>
<dbReference type="PANTHER" id="PTHR33048:SF47">
    <property type="entry name" value="INTEGRAL MEMBRANE PROTEIN-RELATED"/>
    <property type="match status" value="1"/>
</dbReference>
<comment type="subcellular location">
    <subcellularLocation>
        <location evidence="1">Membrane</location>
        <topology evidence="1">Multi-pass membrane protein</topology>
    </subcellularLocation>
</comment>
<dbReference type="PANTHER" id="PTHR33048">
    <property type="entry name" value="PTH11-LIKE INTEGRAL MEMBRANE PROTEIN (AFU_ORTHOLOGUE AFUA_5G11245)"/>
    <property type="match status" value="1"/>
</dbReference>
<evidence type="ECO:0000313" key="9">
    <source>
        <dbReference type="EMBL" id="KAJ5086776.1"/>
    </source>
</evidence>
<evidence type="ECO:0000256" key="2">
    <source>
        <dbReference type="ARBA" id="ARBA00022692"/>
    </source>
</evidence>
<feature type="region of interest" description="Disordered" evidence="6">
    <location>
        <begin position="291"/>
        <end position="383"/>
    </location>
</feature>
<dbReference type="Pfam" id="PF20684">
    <property type="entry name" value="Fung_rhodopsin"/>
    <property type="match status" value="1"/>
</dbReference>
<name>A0A9W9JZ65_9EURO</name>
<keyword evidence="10" id="KW-1185">Reference proteome</keyword>
<dbReference type="InterPro" id="IPR049326">
    <property type="entry name" value="Rhodopsin_dom_fungi"/>
</dbReference>
<feature type="domain" description="Rhodopsin" evidence="8">
    <location>
        <begin position="27"/>
        <end position="266"/>
    </location>
</feature>
<evidence type="ECO:0000259" key="8">
    <source>
        <dbReference type="Pfam" id="PF20684"/>
    </source>
</evidence>
<organism evidence="9 10">
    <name type="scientific">Penicillium alfredii</name>
    <dbReference type="NCBI Taxonomy" id="1506179"/>
    <lineage>
        <taxon>Eukaryota</taxon>
        <taxon>Fungi</taxon>
        <taxon>Dikarya</taxon>
        <taxon>Ascomycota</taxon>
        <taxon>Pezizomycotina</taxon>
        <taxon>Eurotiomycetes</taxon>
        <taxon>Eurotiomycetidae</taxon>
        <taxon>Eurotiales</taxon>
        <taxon>Aspergillaceae</taxon>
        <taxon>Penicillium</taxon>
    </lineage>
</organism>
<gene>
    <name evidence="9" type="ORF">NUU61_008083</name>
</gene>
<dbReference type="GeneID" id="81397777"/>
<evidence type="ECO:0000256" key="5">
    <source>
        <dbReference type="ARBA" id="ARBA00038359"/>
    </source>
</evidence>
<proteinExistence type="inferred from homology"/>
<dbReference type="OrthoDB" id="4340014at2759"/>
<keyword evidence="3 7" id="KW-1133">Transmembrane helix</keyword>
<dbReference type="InterPro" id="IPR052337">
    <property type="entry name" value="SAT4-like"/>
</dbReference>
<accession>A0A9W9JZ65</accession>
<comment type="caution">
    <text evidence="9">The sequence shown here is derived from an EMBL/GenBank/DDBJ whole genome shotgun (WGS) entry which is preliminary data.</text>
</comment>
<feature type="transmembrane region" description="Helical" evidence="7">
    <location>
        <begin position="165"/>
        <end position="190"/>
    </location>
</feature>
<feature type="transmembrane region" description="Helical" evidence="7">
    <location>
        <begin position="202"/>
        <end position="222"/>
    </location>
</feature>
<dbReference type="AlphaFoldDB" id="A0A9W9JZ65"/>
<keyword evidence="4 7" id="KW-0472">Membrane</keyword>
<reference evidence="9" key="2">
    <citation type="journal article" date="2023" name="IMA Fungus">
        <title>Comparative genomic study of the Penicillium genus elucidates a diverse pangenome and 15 lateral gene transfer events.</title>
        <authorList>
            <person name="Petersen C."/>
            <person name="Sorensen T."/>
            <person name="Nielsen M.R."/>
            <person name="Sondergaard T.E."/>
            <person name="Sorensen J.L."/>
            <person name="Fitzpatrick D.A."/>
            <person name="Frisvad J.C."/>
            <person name="Nielsen K.L."/>
        </authorList>
    </citation>
    <scope>NUCLEOTIDE SEQUENCE</scope>
    <source>
        <strain evidence="9">IBT 34128</strain>
    </source>
</reference>
<feature type="compositionally biased region" description="Low complexity" evidence="6">
    <location>
        <begin position="294"/>
        <end position="303"/>
    </location>
</feature>
<evidence type="ECO:0000256" key="4">
    <source>
        <dbReference type="ARBA" id="ARBA00023136"/>
    </source>
</evidence>
<evidence type="ECO:0000256" key="6">
    <source>
        <dbReference type="SAM" id="MobiDB-lite"/>
    </source>
</evidence>
<feature type="transmembrane region" description="Helical" evidence="7">
    <location>
        <begin position="12"/>
        <end position="31"/>
    </location>
</feature>